<keyword evidence="4" id="KW-0378">Hydrolase</keyword>
<evidence type="ECO:0000256" key="5">
    <source>
        <dbReference type="ARBA" id="ARBA00022884"/>
    </source>
</evidence>
<dbReference type="InterPro" id="IPR014721">
    <property type="entry name" value="Ribsml_uS5_D2-typ_fold_subgr"/>
</dbReference>
<proteinExistence type="predicted"/>
<name>K2G1B4_9BACT</name>
<dbReference type="GO" id="GO:0008033">
    <property type="term" value="P:tRNA processing"/>
    <property type="evidence" value="ECO:0007669"/>
    <property type="project" value="UniProtKB-KW"/>
</dbReference>
<keyword evidence="5" id="KW-0694">RNA-binding</keyword>
<evidence type="ECO:0000256" key="3">
    <source>
        <dbReference type="ARBA" id="ARBA00022759"/>
    </source>
</evidence>
<evidence type="ECO:0000256" key="4">
    <source>
        <dbReference type="ARBA" id="ARBA00022801"/>
    </source>
</evidence>
<organism evidence="6">
    <name type="scientific">uncultured bacterium</name>
    <name type="common">gcode 4</name>
    <dbReference type="NCBI Taxonomy" id="1234023"/>
    <lineage>
        <taxon>Bacteria</taxon>
        <taxon>environmental samples</taxon>
    </lineage>
</organism>
<evidence type="ECO:0000313" key="6">
    <source>
        <dbReference type="EMBL" id="EKE28002.1"/>
    </source>
</evidence>
<dbReference type="EMBL" id="AMFJ01000385">
    <property type="protein sequence ID" value="EKE28002.1"/>
    <property type="molecule type" value="Genomic_DNA"/>
</dbReference>
<dbReference type="AlphaFoldDB" id="K2G1B4"/>
<sequence>MIKKIYRLNENEVKKVLKYKKPFFSYSIVANVNPNRLWHSRFAIVLGSKTCKTAVSRNFFRRKYFDLVSGFINKWSSDIVCVIKKWKILDKKDENAILDFERDLKFLLKNIFNNK</sequence>
<dbReference type="Pfam" id="PF00825">
    <property type="entry name" value="Ribonuclease_P"/>
    <property type="match status" value="1"/>
</dbReference>
<dbReference type="SUPFAM" id="SSF54211">
    <property type="entry name" value="Ribosomal protein S5 domain 2-like"/>
    <property type="match status" value="1"/>
</dbReference>
<protein>
    <submittedName>
        <fullName evidence="6">Uncharacterized protein</fullName>
    </submittedName>
</protein>
<keyword evidence="2" id="KW-0540">Nuclease</keyword>
<dbReference type="InterPro" id="IPR020568">
    <property type="entry name" value="Ribosomal_Su5_D2-typ_SF"/>
</dbReference>
<evidence type="ECO:0000256" key="2">
    <source>
        <dbReference type="ARBA" id="ARBA00022722"/>
    </source>
</evidence>
<comment type="caution">
    <text evidence="6">The sequence shown here is derived from an EMBL/GenBank/DDBJ whole genome shotgun (WGS) entry which is preliminary data.</text>
</comment>
<keyword evidence="3" id="KW-0255">Endonuclease</keyword>
<dbReference type="GO" id="GO:0000049">
    <property type="term" value="F:tRNA binding"/>
    <property type="evidence" value="ECO:0007669"/>
    <property type="project" value="InterPro"/>
</dbReference>
<accession>K2G1B4</accession>
<keyword evidence="1" id="KW-0819">tRNA processing</keyword>
<reference evidence="6" key="1">
    <citation type="journal article" date="2012" name="Science">
        <title>Fermentation, hydrogen, and sulfur metabolism in multiple uncultivated bacterial phyla.</title>
        <authorList>
            <person name="Wrighton K.C."/>
            <person name="Thomas B.C."/>
            <person name="Sharon I."/>
            <person name="Miller C.S."/>
            <person name="Castelle C.J."/>
            <person name="VerBerkmoes N.C."/>
            <person name="Wilkins M.J."/>
            <person name="Hettich R.L."/>
            <person name="Lipton M.S."/>
            <person name="Williams K.H."/>
            <person name="Long P.E."/>
            <person name="Banfield J.F."/>
        </authorList>
    </citation>
    <scope>NUCLEOTIDE SEQUENCE [LARGE SCALE GENOMIC DNA]</scope>
</reference>
<dbReference type="GO" id="GO:0004526">
    <property type="term" value="F:ribonuclease P activity"/>
    <property type="evidence" value="ECO:0007669"/>
    <property type="project" value="InterPro"/>
</dbReference>
<gene>
    <name evidence="6" type="ORF">ACD_3C00111G0019</name>
</gene>
<evidence type="ECO:0000256" key="1">
    <source>
        <dbReference type="ARBA" id="ARBA00022694"/>
    </source>
</evidence>
<dbReference type="InterPro" id="IPR000100">
    <property type="entry name" value="RNase_P"/>
</dbReference>
<dbReference type="Gene3D" id="3.30.230.10">
    <property type="match status" value="1"/>
</dbReference>